<feature type="region of interest" description="Disordered" evidence="2">
    <location>
        <begin position="52"/>
        <end position="76"/>
    </location>
</feature>
<proteinExistence type="predicted"/>
<evidence type="ECO:0000313" key="5">
    <source>
        <dbReference type="Proteomes" id="UP000197138"/>
    </source>
</evidence>
<dbReference type="InterPro" id="IPR013087">
    <property type="entry name" value="Znf_C2H2_type"/>
</dbReference>
<dbReference type="GO" id="GO:0008270">
    <property type="term" value="F:zinc ion binding"/>
    <property type="evidence" value="ECO:0007669"/>
    <property type="project" value="UniProtKB-KW"/>
</dbReference>
<reference evidence="5" key="1">
    <citation type="journal article" date="2017" name="Plant J.">
        <title>The pomegranate (Punica granatum L.) genome and the genomics of punicalagin biosynthesis.</title>
        <authorList>
            <person name="Qin G."/>
            <person name="Xu C."/>
            <person name="Ming R."/>
            <person name="Tang H."/>
            <person name="Guyot R."/>
            <person name="Kramer E.M."/>
            <person name="Hu Y."/>
            <person name="Yi X."/>
            <person name="Qi Y."/>
            <person name="Xu X."/>
            <person name="Gao Z."/>
            <person name="Pan H."/>
            <person name="Jian J."/>
            <person name="Tian Y."/>
            <person name="Yue Z."/>
            <person name="Xu Y."/>
        </authorList>
    </citation>
    <scope>NUCLEOTIDE SEQUENCE [LARGE SCALE GENOMIC DNA]</scope>
    <source>
        <strain evidence="5">cv. Dabenzi</strain>
    </source>
</reference>
<evidence type="ECO:0000256" key="1">
    <source>
        <dbReference type="PROSITE-ProRule" id="PRU00042"/>
    </source>
</evidence>
<dbReference type="SUPFAM" id="SSF57667">
    <property type="entry name" value="beta-beta-alpha zinc fingers"/>
    <property type="match status" value="1"/>
</dbReference>
<dbReference type="AlphaFoldDB" id="A0A218XPP7"/>
<feature type="compositionally biased region" description="Polar residues" evidence="2">
    <location>
        <begin position="55"/>
        <end position="76"/>
    </location>
</feature>
<dbReference type="InterPro" id="IPR036236">
    <property type="entry name" value="Znf_C2H2_sf"/>
</dbReference>
<accession>A0A218XPP7</accession>
<evidence type="ECO:0000313" key="4">
    <source>
        <dbReference type="EMBL" id="OWM87195.1"/>
    </source>
</evidence>
<dbReference type="Pfam" id="PF13912">
    <property type="entry name" value="zf-C2H2_6"/>
    <property type="match status" value="1"/>
</dbReference>
<keyword evidence="1" id="KW-0862">Zinc</keyword>
<dbReference type="SMART" id="SM00355">
    <property type="entry name" value="ZnF_C2H2"/>
    <property type="match status" value="1"/>
</dbReference>
<sequence>MEGGQIELENLLLKLQVNTQSDWPVAYAAQVATGTSGDVPVAVLKLQVTVDPKRQQQQNGSGAEEVSTVSSQSSAPTQRLFTCKYCKKKFSSYLALAGHVISHKQERALGGNARGRAHSRGRH</sequence>
<dbReference type="EMBL" id="MTKT01000826">
    <property type="protein sequence ID" value="OWM87195.1"/>
    <property type="molecule type" value="Genomic_DNA"/>
</dbReference>
<comment type="caution">
    <text evidence="4">The sequence shown here is derived from an EMBL/GenBank/DDBJ whole genome shotgun (WGS) entry which is preliminary data.</text>
</comment>
<organism evidence="4 5">
    <name type="scientific">Punica granatum</name>
    <name type="common">Pomegranate</name>
    <dbReference type="NCBI Taxonomy" id="22663"/>
    <lineage>
        <taxon>Eukaryota</taxon>
        <taxon>Viridiplantae</taxon>
        <taxon>Streptophyta</taxon>
        <taxon>Embryophyta</taxon>
        <taxon>Tracheophyta</taxon>
        <taxon>Spermatophyta</taxon>
        <taxon>Magnoliopsida</taxon>
        <taxon>eudicotyledons</taxon>
        <taxon>Gunneridae</taxon>
        <taxon>Pentapetalae</taxon>
        <taxon>rosids</taxon>
        <taxon>malvids</taxon>
        <taxon>Myrtales</taxon>
        <taxon>Lythraceae</taxon>
        <taxon>Punica</taxon>
    </lineage>
</organism>
<name>A0A218XPP7_PUNGR</name>
<protein>
    <recommendedName>
        <fullName evidence="3">C2H2-type domain-containing protein</fullName>
    </recommendedName>
</protein>
<dbReference type="PROSITE" id="PS00028">
    <property type="entry name" value="ZINC_FINGER_C2H2_1"/>
    <property type="match status" value="1"/>
</dbReference>
<keyword evidence="1" id="KW-0863">Zinc-finger</keyword>
<feature type="domain" description="C2H2-type" evidence="3">
    <location>
        <begin position="81"/>
        <end position="108"/>
    </location>
</feature>
<dbReference type="Gene3D" id="3.30.160.60">
    <property type="entry name" value="Classic Zinc Finger"/>
    <property type="match status" value="1"/>
</dbReference>
<evidence type="ECO:0000259" key="3">
    <source>
        <dbReference type="PROSITE" id="PS50157"/>
    </source>
</evidence>
<gene>
    <name evidence="4" type="ORF">CDL15_Pgr010227</name>
</gene>
<evidence type="ECO:0000256" key="2">
    <source>
        <dbReference type="SAM" id="MobiDB-lite"/>
    </source>
</evidence>
<dbReference type="Proteomes" id="UP000197138">
    <property type="component" value="Unassembled WGS sequence"/>
</dbReference>
<keyword evidence="1" id="KW-0479">Metal-binding</keyword>
<dbReference type="PROSITE" id="PS50157">
    <property type="entry name" value="ZINC_FINGER_C2H2_2"/>
    <property type="match status" value="1"/>
</dbReference>